<dbReference type="EMBL" id="BAHB01000028">
    <property type="protein sequence ID" value="GAB84038.1"/>
    <property type="molecule type" value="Genomic_DNA"/>
</dbReference>
<evidence type="ECO:0000256" key="1">
    <source>
        <dbReference type="SAM" id="MobiDB-lite"/>
    </source>
</evidence>
<keyword evidence="3" id="KW-1185">Reference proteome</keyword>
<name>A0ABQ0HP35_GORRU</name>
<comment type="caution">
    <text evidence="2">The sequence shown here is derived from an EMBL/GenBank/DDBJ whole genome shotgun (WGS) entry which is preliminary data.</text>
</comment>
<reference evidence="2 3" key="1">
    <citation type="submission" date="2012-08" db="EMBL/GenBank/DDBJ databases">
        <title>Whole genome shotgun sequence of Gordonia rubripertincta NBRC 101908.</title>
        <authorList>
            <person name="Takarada H."/>
            <person name="Hosoyama A."/>
            <person name="Tsuchikane K."/>
            <person name="Katsumata H."/>
            <person name="Baba S."/>
            <person name="Ohji S."/>
            <person name="Yamazaki S."/>
            <person name="Fujita N."/>
        </authorList>
    </citation>
    <scope>NUCLEOTIDE SEQUENCE [LARGE SCALE GENOMIC DNA]</scope>
    <source>
        <strain evidence="2 3">NBRC 101908</strain>
    </source>
</reference>
<sequence length="124" mass="12991">MTTPFSDDSLLPSAAPAMPASPHGDEYQLRSERALWERRAAVAVDVAAALDTAFSDLKPVGKSNHLGDCVEGRDVTAGLRRAVISLSADIAAYANQATDLARQCRTAATEFESTDLAGAEGIDA</sequence>
<evidence type="ECO:0008006" key="4">
    <source>
        <dbReference type="Google" id="ProtNLM"/>
    </source>
</evidence>
<evidence type="ECO:0000313" key="2">
    <source>
        <dbReference type="EMBL" id="GAB84038.1"/>
    </source>
</evidence>
<feature type="compositionally biased region" description="Low complexity" evidence="1">
    <location>
        <begin position="9"/>
        <end position="22"/>
    </location>
</feature>
<dbReference type="Proteomes" id="UP000010744">
    <property type="component" value="Unassembled WGS sequence"/>
</dbReference>
<protein>
    <recommendedName>
        <fullName evidence="4">ESX-1 secretion-associated protein</fullName>
    </recommendedName>
</protein>
<accession>A0ABQ0HP35</accession>
<feature type="region of interest" description="Disordered" evidence="1">
    <location>
        <begin position="1"/>
        <end position="28"/>
    </location>
</feature>
<gene>
    <name evidence="2" type="ORF">GORBP_028_00420</name>
</gene>
<proteinExistence type="predicted"/>
<evidence type="ECO:0000313" key="3">
    <source>
        <dbReference type="Proteomes" id="UP000010744"/>
    </source>
</evidence>
<organism evidence="2 3">
    <name type="scientific">Gordonia rubripertincta NBRC 101908</name>
    <dbReference type="NCBI Taxonomy" id="1077975"/>
    <lineage>
        <taxon>Bacteria</taxon>
        <taxon>Bacillati</taxon>
        <taxon>Actinomycetota</taxon>
        <taxon>Actinomycetes</taxon>
        <taxon>Mycobacteriales</taxon>
        <taxon>Gordoniaceae</taxon>
        <taxon>Gordonia</taxon>
    </lineage>
</organism>